<accession>A0ABW6S6P1</accession>
<evidence type="ECO:0000313" key="3">
    <source>
        <dbReference type="Proteomes" id="UP001601992"/>
    </source>
</evidence>
<dbReference type="Gene3D" id="3.20.20.140">
    <property type="entry name" value="Metal-dependent hydrolases"/>
    <property type="match status" value="1"/>
</dbReference>
<keyword evidence="3" id="KW-1185">Reference proteome</keyword>
<protein>
    <submittedName>
        <fullName evidence="2">Amidohydrolase family protein</fullName>
    </submittedName>
</protein>
<proteinExistence type="predicted"/>
<dbReference type="SUPFAM" id="SSF51556">
    <property type="entry name" value="Metallo-dependent hydrolases"/>
    <property type="match status" value="1"/>
</dbReference>
<dbReference type="Proteomes" id="UP001601992">
    <property type="component" value="Unassembled WGS sequence"/>
</dbReference>
<sequence>MASSREFPELAVVLEEGGLAWAPAQMWALDDMWPILSMENPRLSRAPSEYFREHFYLTTQPIEEPPKRGQLAQTLQHLDMDSHVLFATDYPHWDFDVPARALPREISPELRQRIHADNACKLYRLAQS</sequence>
<dbReference type="EMBL" id="JBIAQY010000011">
    <property type="protein sequence ID" value="MFF3571960.1"/>
    <property type="molecule type" value="Genomic_DNA"/>
</dbReference>
<feature type="domain" description="Amidohydrolase-related" evidence="1">
    <location>
        <begin position="5"/>
        <end position="125"/>
    </location>
</feature>
<dbReference type="InterPro" id="IPR032466">
    <property type="entry name" value="Metal_Hydrolase"/>
</dbReference>
<dbReference type="Pfam" id="PF04909">
    <property type="entry name" value="Amidohydro_2"/>
    <property type="match status" value="1"/>
</dbReference>
<evidence type="ECO:0000259" key="1">
    <source>
        <dbReference type="Pfam" id="PF04909"/>
    </source>
</evidence>
<evidence type="ECO:0000313" key="2">
    <source>
        <dbReference type="EMBL" id="MFF3571960.1"/>
    </source>
</evidence>
<name>A0ABW6S6P1_9NOCA</name>
<dbReference type="InterPro" id="IPR006680">
    <property type="entry name" value="Amidohydro-rel"/>
</dbReference>
<dbReference type="RefSeq" id="WP_387405702.1">
    <property type="nucleotide sequence ID" value="NZ_JBIAQY010000011.1"/>
</dbReference>
<organism evidence="2 3">
    <name type="scientific">Nocardia jiangxiensis</name>
    <dbReference type="NCBI Taxonomy" id="282685"/>
    <lineage>
        <taxon>Bacteria</taxon>
        <taxon>Bacillati</taxon>
        <taxon>Actinomycetota</taxon>
        <taxon>Actinomycetes</taxon>
        <taxon>Mycobacteriales</taxon>
        <taxon>Nocardiaceae</taxon>
        <taxon>Nocardia</taxon>
    </lineage>
</organism>
<gene>
    <name evidence="2" type="ORF">ACFYXQ_29680</name>
</gene>
<comment type="caution">
    <text evidence="2">The sequence shown here is derived from an EMBL/GenBank/DDBJ whole genome shotgun (WGS) entry which is preliminary data.</text>
</comment>
<reference evidence="2 3" key="1">
    <citation type="submission" date="2024-10" db="EMBL/GenBank/DDBJ databases">
        <title>The Natural Products Discovery Center: Release of the First 8490 Sequenced Strains for Exploring Actinobacteria Biosynthetic Diversity.</title>
        <authorList>
            <person name="Kalkreuter E."/>
            <person name="Kautsar S.A."/>
            <person name="Yang D."/>
            <person name="Bader C.D."/>
            <person name="Teijaro C.N."/>
            <person name="Fluegel L."/>
            <person name="Davis C.M."/>
            <person name="Simpson J.R."/>
            <person name="Lauterbach L."/>
            <person name="Steele A.D."/>
            <person name="Gui C."/>
            <person name="Meng S."/>
            <person name="Li G."/>
            <person name="Viehrig K."/>
            <person name="Ye F."/>
            <person name="Su P."/>
            <person name="Kiefer A.F."/>
            <person name="Nichols A."/>
            <person name="Cepeda A.J."/>
            <person name="Yan W."/>
            <person name="Fan B."/>
            <person name="Jiang Y."/>
            <person name="Adhikari A."/>
            <person name="Zheng C.-J."/>
            <person name="Schuster L."/>
            <person name="Cowan T.M."/>
            <person name="Smanski M.J."/>
            <person name="Chevrette M.G."/>
            <person name="De Carvalho L.P.S."/>
            <person name="Shen B."/>
        </authorList>
    </citation>
    <scope>NUCLEOTIDE SEQUENCE [LARGE SCALE GENOMIC DNA]</scope>
    <source>
        <strain evidence="2 3">NPDC002593</strain>
    </source>
</reference>